<feature type="domain" description="Transposase IS66 C-terminal" evidence="2">
    <location>
        <begin position="112"/>
        <end position="150"/>
    </location>
</feature>
<gene>
    <name evidence="3" type="ORF">SAMN05216227_10931</name>
</gene>
<dbReference type="InterPro" id="IPR039552">
    <property type="entry name" value="IS66_C"/>
</dbReference>
<protein>
    <submittedName>
        <fullName evidence="3">IS66 C-terminal element</fullName>
    </submittedName>
</protein>
<evidence type="ECO:0000313" key="4">
    <source>
        <dbReference type="Proteomes" id="UP000183002"/>
    </source>
</evidence>
<dbReference type="InterPro" id="IPR052344">
    <property type="entry name" value="Transposase-related"/>
</dbReference>
<evidence type="ECO:0000313" key="3">
    <source>
        <dbReference type="EMBL" id="SEO31318.1"/>
    </source>
</evidence>
<dbReference type="AlphaFoldDB" id="A0A1H8NPK2"/>
<dbReference type="Proteomes" id="UP000183002">
    <property type="component" value="Unassembled WGS sequence"/>
</dbReference>
<dbReference type="InterPro" id="IPR004291">
    <property type="entry name" value="Transposase_IS66_central"/>
</dbReference>
<name>A0A1H8NPK2_9RHOB</name>
<proteinExistence type="predicted"/>
<dbReference type="STRING" id="1077947.SAMN05216227_10931"/>
<dbReference type="PANTHER" id="PTHR33678:SF1">
    <property type="entry name" value="BLL1576 PROTEIN"/>
    <property type="match status" value="1"/>
</dbReference>
<sequence>MMFGQLYAVERAAAGLPPDERQKLRQTHSLPVMNALHAELLENRDDAPDRLKKAINYTLKGFDGLTQFLYDGRLEIDNNSVERCIRGIALTKKNSLFAGSHEAAKVWATYYTLIESARLNGVNPRNYLNWVVGEIERTRGEVDPTLLMPWHCPTGRIIN</sequence>
<accession>A0A1H8NPK2</accession>
<evidence type="ECO:0000259" key="2">
    <source>
        <dbReference type="Pfam" id="PF13817"/>
    </source>
</evidence>
<organism evidence="3 4">
    <name type="scientific">Pseudorhodobacter antarcticus</name>
    <dbReference type="NCBI Taxonomy" id="1077947"/>
    <lineage>
        <taxon>Bacteria</taxon>
        <taxon>Pseudomonadati</taxon>
        <taxon>Pseudomonadota</taxon>
        <taxon>Alphaproteobacteria</taxon>
        <taxon>Rhodobacterales</taxon>
        <taxon>Paracoccaceae</taxon>
        <taxon>Pseudorhodobacter</taxon>
    </lineage>
</organism>
<dbReference type="Pfam" id="PF13817">
    <property type="entry name" value="DDE_Tnp_IS66_C"/>
    <property type="match status" value="1"/>
</dbReference>
<dbReference type="OrthoDB" id="9800877at2"/>
<dbReference type="Pfam" id="PF03050">
    <property type="entry name" value="DDE_Tnp_IS66"/>
    <property type="match status" value="1"/>
</dbReference>
<keyword evidence="4" id="KW-1185">Reference proteome</keyword>
<dbReference type="EMBL" id="FOCO01000093">
    <property type="protein sequence ID" value="SEO31318.1"/>
    <property type="molecule type" value="Genomic_DNA"/>
</dbReference>
<dbReference type="PANTHER" id="PTHR33678">
    <property type="entry name" value="BLL1576 PROTEIN"/>
    <property type="match status" value="1"/>
</dbReference>
<reference evidence="3 4" key="1">
    <citation type="submission" date="2016-10" db="EMBL/GenBank/DDBJ databases">
        <authorList>
            <person name="de Groot N.N."/>
        </authorList>
    </citation>
    <scope>NUCLEOTIDE SEQUENCE [LARGE SCALE GENOMIC DNA]</scope>
    <source>
        <strain evidence="3 4">CGMCC 1.10836</strain>
    </source>
</reference>
<evidence type="ECO:0000259" key="1">
    <source>
        <dbReference type="Pfam" id="PF03050"/>
    </source>
</evidence>
<feature type="domain" description="Transposase IS66 central" evidence="1">
    <location>
        <begin position="4"/>
        <end position="105"/>
    </location>
</feature>